<sequence>LQTSSSFLPYNLTSLSSLQTRAHFGNVVDGILPRTSPKVSRTNNRLNNEIHEISVPKSQLKTVDIQFEDKPSAAYQPDIPEKNNSDTERQNTIDGLLDVSISSNRNNYGNDDRKYFGFTVTGGKDKNAPLKIDAVIVGTPADEAGLQVGDLLMSINGEFVKERHYPCVVRMLHEAERTGSVQLRIQRSKNAVAGSFLIHKFLNFFELGPRKISEPSATSIDQQSTISFDQKRAMFDKKYTSKDSNNDICKGLRKQNYLSSASKWNTDKNKTYHENGKNSKLHASASLTATPAPALPAAAKTTLCSSSTSSSFSAIFNNDDNTDYEENDGDNYINNNDDNENGDDDNNDDGENDINEQRMMFINNGKSSNRYVRERFSSFTSLSSTTSCSITSGGCDPDYRVISLHDKPKPGKLSDFIPEVERKSTAGSKDQDDGASAYSYSFSRRGNDLNGCIMHTNKDESEAPLVLRNYDVTPVRSVNVSPIQNKISYWLKKDEAKASSLPRNIGAGYRRNGYVIPRNCTTLNKAVNQVILIQDVNNLHYTQFKIKKYFKFIREMRVFM</sequence>
<dbReference type="InterPro" id="IPR041489">
    <property type="entry name" value="PDZ_6"/>
</dbReference>
<dbReference type="InterPro" id="IPR036034">
    <property type="entry name" value="PDZ_sf"/>
</dbReference>
<protein>
    <submittedName>
        <fullName evidence="3">PDZ domain-containing protein</fullName>
    </submittedName>
</protein>
<dbReference type="Pfam" id="PF17820">
    <property type="entry name" value="PDZ_6"/>
    <property type="match status" value="1"/>
</dbReference>
<evidence type="ECO:0000259" key="2">
    <source>
        <dbReference type="PROSITE" id="PS50106"/>
    </source>
</evidence>
<feature type="compositionally biased region" description="Acidic residues" evidence="1">
    <location>
        <begin position="337"/>
        <end position="353"/>
    </location>
</feature>
<dbReference type="SMART" id="SM00228">
    <property type="entry name" value="PDZ"/>
    <property type="match status" value="1"/>
</dbReference>
<feature type="domain" description="PDZ" evidence="2">
    <location>
        <begin position="100"/>
        <end position="187"/>
    </location>
</feature>
<dbReference type="Gene3D" id="2.30.42.10">
    <property type="match status" value="1"/>
</dbReference>
<dbReference type="InterPro" id="IPR001478">
    <property type="entry name" value="PDZ"/>
</dbReference>
<feature type="region of interest" description="Disordered" evidence="1">
    <location>
        <begin position="317"/>
        <end position="353"/>
    </location>
</feature>
<evidence type="ECO:0000256" key="1">
    <source>
        <dbReference type="SAM" id="MobiDB-lite"/>
    </source>
</evidence>
<accession>A0A0N5DB72</accession>
<reference evidence="3" key="1">
    <citation type="submission" date="2017-02" db="UniProtKB">
        <authorList>
            <consortium name="WormBaseParasite"/>
        </authorList>
    </citation>
    <scope>IDENTIFICATION</scope>
</reference>
<feature type="compositionally biased region" description="Acidic residues" evidence="1">
    <location>
        <begin position="320"/>
        <end position="329"/>
    </location>
</feature>
<dbReference type="WBParaSite" id="TCLT_0001043401-mRNA-1">
    <property type="protein sequence ID" value="TCLT_0001043401-mRNA-1"/>
    <property type="gene ID" value="TCLT_0001043401"/>
</dbReference>
<dbReference type="InterPro" id="IPR051109">
    <property type="entry name" value="MAM_complex_regulator"/>
</dbReference>
<organism evidence="3">
    <name type="scientific">Thelazia callipaeda</name>
    <name type="common">Oriental eyeworm</name>
    <name type="synonym">Parasitic nematode</name>
    <dbReference type="NCBI Taxonomy" id="103827"/>
    <lineage>
        <taxon>Eukaryota</taxon>
        <taxon>Metazoa</taxon>
        <taxon>Ecdysozoa</taxon>
        <taxon>Nematoda</taxon>
        <taxon>Chromadorea</taxon>
        <taxon>Rhabditida</taxon>
        <taxon>Spirurina</taxon>
        <taxon>Spiruromorpha</taxon>
        <taxon>Thelazioidea</taxon>
        <taxon>Thelaziidae</taxon>
        <taxon>Thelazia</taxon>
    </lineage>
</organism>
<name>A0A0N5DB72_THECL</name>
<evidence type="ECO:0000313" key="3">
    <source>
        <dbReference type="WBParaSite" id="TCLT_0001043401-mRNA-1"/>
    </source>
</evidence>
<proteinExistence type="predicted"/>
<dbReference type="PANTHER" id="PTHR14063">
    <property type="entry name" value="PROTEIN LIN-7 HOMOLOG"/>
    <property type="match status" value="1"/>
</dbReference>
<dbReference type="AlphaFoldDB" id="A0A0N5DB72"/>
<dbReference type="PROSITE" id="PS50106">
    <property type="entry name" value="PDZ"/>
    <property type="match status" value="1"/>
</dbReference>
<dbReference type="SUPFAM" id="SSF50156">
    <property type="entry name" value="PDZ domain-like"/>
    <property type="match status" value="1"/>
</dbReference>